<keyword evidence="4" id="KW-1185">Reference proteome</keyword>
<reference evidence="4" key="1">
    <citation type="journal article" date="2012" name="Science">
        <title>The Paleozoic origin of enzymatic lignin decomposition reconstructed from 31 fungal genomes.</title>
        <authorList>
            <person name="Floudas D."/>
            <person name="Binder M."/>
            <person name="Riley R."/>
            <person name="Barry K."/>
            <person name="Blanchette R.A."/>
            <person name="Henrissat B."/>
            <person name="Martinez A.T."/>
            <person name="Otillar R."/>
            <person name="Spatafora J.W."/>
            <person name="Yadav J.S."/>
            <person name="Aerts A."/>
            <person name="Benoit I."/>
            <person name="Boyd A."/>
            <person name="Carlson A."/>
            <person name="Copeland A."/>
            <person name="Coutinho P.M."/>
            <person name="de Vries R.P."/>
            <person name="Ferreira P."/>
            <person name="Findley K."/>
            <person name="Foster B."/>
            <person name="Gaskell J."/>
            <person name="Glotzer D."/>
            <person name="Gorecki P."/>
            <person name="Heitman J."/>
            <person name="Hesse C."/>
            <person name="Hori C."/>
            <person name="Igarashi K."/>
            <person name="Jurgens J.A."/>
            <person name="Kallen N."/>
            <person name="Kersten P."/>
            <person name="Kohler A."/>
            <person name="Kuees U."/>
            <person name="Kumar T.K.A."/>
            <person name="Kuo A."/>
            <person name="LaButti K."/>
            <person name="Larrondo L.F."/>
            <person name="Lindquist E."/>
            <person name="Ling A."/>
            <person name="Lombard V."/>
            <person name="Lucas S."/>
            <person name="Lundell T."/>
            <person name="Martin R."/>
            <person name="McLaughlin D.J."/>
            <person name="Morgenstern I."/>
            <person name="Morin E."/>
            <person name="Murat C."/>
            <person name="Nagy L.G."/>
            <person name="Nolan M."/>
            <person name="Ohm R.A."/>
            <person name="Patyshakuliyeva A."/>
            <person name="Rokas A."/>
            <person name="Ruiz-Duenas F.J."/>
            <person name="Sabat G."/>
            <person name="Salamov A."/>
            <person name="Samejima M."/>
            <person name="Schmutz J."/>
            <person name="Slot J.C."/>
            <person name="St John F."/>
            <person name="Stenlid J."/>
            <person name="Sun H."/>
            <person name="Sun S."/>
            <person name="Syed K."/>
            <person name="Tsang A."/>
            <person name="Wiebenga A."/>
            <person name="Young D."/>
            <person name="Pisabarro A."/>
            <person name="Eastwood D.C."/>
            <person name="Martin F."/>
            <person name="Cullen D."/>
            <person name="Grigoriev I.V."/>
            <person name="Hibbett D.S."/>
        </authorList>
    </citation>
    <scope>NUCLEOTIDE SEQUENCE [LARGE SCALE GENOMIC DNA]</scope>
    <source>
        <strain evidence="4">RWD-64-598 SS2</strain>
    </source>
</reference>
<feature type="transmembrane region" description="Helical" evidence="1">
    <location>
        <begin position="12"/>
        <end position="29"/>
    </location>
</feature>
<evidence type="ECO:0000256" key="1">
    <source>
        <dbReference type="SAM" id="Phobius"/>
    </source>
</evidence>
<evidence type="ECO:0000259" key="2">
    <source>
        <dbReference type="Pfam" id="PF20231"/>
    </source>
</evidence>
<organism evidence="3 4">
    <name type="scientific">Coniophora puteana (strain RWD-64-598)</name>
    <name type="common">Brown rot fungus</name>
    <dbReference type="NCBI Taxonomy" id="741705"/>
    <lineage>
        <taxon>Eukaryota</taxon>
        <taxon>Fungi</taxon>
        <taxon>Dikarya</taxon>
        <taxon>Basidiomycota</taxon>
        <taxon>Agaricomycotina</taxon>
        <taxon>Agaricomycetes</taxon>
        <taxon>Agaricomycetidae</taxon>
        <taxon>Boletales</taxon>
        <taxon>Coniophorineae</taxon>
        <taxon>Coniophoraceae</taxon>
        <taxon>Coniophora</taxon>
    </lineage>
</organism>
<gene>
    <name evidence="3" type="ORF">CONPUDRAFT_29597</name>
</gene>
<feature type="non-terminal residue" evidence="3">
    <location>
        <position position="1"/>
    </location>
</feature>
<evidence type="ECO:0000313" key="3">
    <source>
        <dbReference type="EMBL" id="EIW86313.1"/>
    </source>
</evidence>
<protein>
    <recommendedName>
        <fullName evidence="2">DUF6589 domain-containing protein</fullName>
    </recommendedName>
</protein>
<dbReference type="InterPro" id="IPR046496">
    <property type="entry name" value="DUF6589"/>
</dbReference>
<keyword evidence="1" id="KW-1133">Transmembrane helix</keyword>
<name>A0A5M3N4I6_CONPW</name>
<evidence type="ECO:0000313" key="4">
    <source>
        <dbReference type="Proteomes" id="UP000053558"/>
    </source>
</evidence>
<dbReference type="RefSeq" id="XP_007762370.1">
    <property type="nucleotide sequence ID" value="XM_007764180.1"/>
</dbReference>
<dbReference type="OrthoDB" id="3040861at2759"/>
<dbReference type="OMA" id="NIAWAFR"/>
<feature type="domain" description="DUF6589" evidence="2">
    <location>
        <begin position="1"/>
        <end position="121"/>
    </location>
</feature>
<proteinExistence type="predicted"/>
<sequence>RCQDVNLWKCWKVLQVALALFHLVLNLIWTVHLKYQGSVVATGSLSWFYGLLDKARLGNPHPDYHTLLMALLQTLDALLLDAWHKILNKHGFSSFTAFAKLNLSPKTIHAFVAELHSTFAS</sequence>
<dbReference type="EMBL" id="JH711573">
    <property type="protein sequence ID" value="EIW86313.1"/>
    <property type="molecule type" value="Genomic_DNA"/>
</dbReference>
<dbReference type="Pfam" id="PF20231">
    <property type="entry name" value="DUF6589"/>
    <property type="match status" value="1"/>
</dbReference>
<feature type="non-terminal residue" evidence="3">
    <location>
        <position position="121"/>
    </location>
</feature>
<comment type="caution">
    <text evidence="3">The sequence shown here is derived from an EMBL/GenBank/DDBJ whole genome shotgun (WGS) entry which is preliminary data.</text>
</comment>
<accession>A0A5M3N4I6</accession>
<dbReference type="GeneID" id="19206664"/>
<keyword evidence="1" id="KW-0472">Membrane</keyword>
<dbReference type="KEGG" id="cput:CONPUDRAFT_29597"/>
<dbReference type="Proteomes" id="UP000053558">
    <property type="component" value="Unassembled WGS sequence"/>
</dbReference>
<dbReference type="AlphaFoldDB" id="A0A5M3N4I6"/>
<keyword evidence="1" id="KW-0812">Transmembrane</keyword>